<accession>A0ACC3B3V9</accession>
<dbReference type="EMBL" id="JAOPJF010000029">
    <property type="protein sequence ID" value="KAK1144712.1"/>
    <property type="molecule type" value="Genomic_DNA"/>
</dbReference>
<name>A0ACC3B3V9_9EURO</name>
<dbReference type="Proteomes" id="UP001177260">
    <property type="component" value="Unassembled WGS sequence"/>
</dbReference>
<comment type="caution">
    <text evidence="1">The sequence shown here is derived from an EMBL/GenBank/DDBJ whole genome shotgun (WGS) entry which is preliminary data.</text>
</comment>
<organism evidence="1 2">
    <name type="scientific">Aspergillus melleus</name>
    <dbReference type="NCBI Taxonomy" id="138277"/>
    <lineage>
        <taxon>Eukaryota</taxon>
        <taxon>Fungi</taxon>
        <taxon>Dikarya</taxon>
        <taxon>Ascomycota</taxon>
        <taxon>Pezizomycotina</taxon>
        <taxon>Eurotiomycetes</taxon>
        <taxon>Eurotiomycetidae</taxon>
        <taxon>Eurotiales</taxon>
        <taxon>Aspergillaceae</taxon>
        <taxon>Aspergillus</taxon>
        <taxon>Aspergillus subgen. Circumdati</taxon>
    </lineage>
</organism>
<gene>
    <name evidence="1" type="ORF">N8T08_005016</name>
</gene>
<sequence length="1750" mass="190957">MRGRELLNSTTTAAIAQHSRCFQDKFCSLPSPTTSMPPPSTPHRPSSRGGTPKSTPAKQKPLDIGLPLGIYDTNSVRAKVRKWQQQGGGVITAEELYYDEDDENSAVESNCPTVKEKSSVAGSTTTRMRSQSTPRKRVISDEHWKLNRSSAQTPPPKLPPPRRIAEYTTNDQSQPSPKSNDKGRVSLPSRGVEKEKTGVSDLASRERRKSRASRDHDSIITSKIEEEGGSHNGSSKGISRPGSADKGKLASKSDLSESTSKKESATGEDADWADSDADFSELSRRRAKGPGPNPTPKNRAPLKPPKGGIFGHMLDESRKIFAKTEPPKPAPNNGRGSKIEAWLSGTSDPFMDMDPDVEVPAPLNTKTNRAKQSPKREQSRDRATHTDAESDTRRKSTSKRRVKSRDDSTTGSERAKRMTDEITGSRDSKESQRDASSSSRRKSNEHKHSRSSSDAKDKTPRDKAPAEKEEPSDAQTLLSDGSEVSGNNPPVPIHRKRPIPNTGLRRLSTIESLDSLDTTADKRPQAANPGTASEAHTSIPAAEGDAEERDQFDPNSLPVVSTQLKRRLTTHDDLISVLSAPNGRNRSIRSARSIRSNKSRIMNATIPDLLKEMSADEAKYMRELKTLVGGVIPVLLTCVLSRSDSAIAAGLFHPSMDPKDEANFTKPIVDMGVAVERLKTLHKRIPEDNADSLLTWAHGAQRVYREYLKAWRLGFKDVIVNLAPLEEGEAAENADTKSLDEGMARDENGDVVDSDGEKVDVAYLLKRPLVRLKYLAKTFKGINMLQPSEKADEVATAYQSLVTDARRRAREERARLEDESAACIDASRARDPATLGPLADVQIEKGRRVRARDFFNLSLYHSSGQVIDCRAEFLLRDYDSDRGAGGDLLICEIDHADRWLLFPPMDLAFVSARNGEAKGEIVVMLRSGPESPKPWQELLLLRIDEEDIGFEWVQMLGLNPVPPTISRSQSFIERAKQRQRAQTVSANDDASAQKTPTSPTGMDVPIGEKAHSRSLRRSSPREQLSDPSTVGSSLATESRMSINTAITHESDYALSETSSAKPSQPSILHARDPRKIGTGDDRSPTGLKRSKARRVAHKDDEAPPSPGLAKETIPENERPGPSTPHRPPETSGQQEKVLKEQYAPQTPTRDAPESSPRVSSVPSMDLPSIPKLRQGSSQSYVSGSVDDWSDEEEYVPVESPTRSKRKSHSRSNSDSSDQGPGEPPAPPPHSRSPSSTGSSLPNTPILSPGGARPRRRGSSPLKHEYEPSTASDTYSDSDTSTVRRYDLYSESDYSASDSSDDESEDEVSSMPPTKARDLTRSDVHESLITSATSSLSPSNSVSQGGYRTVPSQPEKSTSAVASVFAWSDKGSWDNVLPDDCRIIVSPGLIEAYEVKDVPDGENVPSKKARPVIALELTPLVPIRRGTAIDISIRSPPTERSKVAWSNNIMFRSRNADECEALYSLINHARINNPTYIALQNARGPLADQPAAMERPNKSGGLFGWPRRRRSYRASASPRSLADNSESSVGTMSSAFSALKRFGAGSKMFSISRSSVTSRSRKNEDSLYSSSAASNHSPNSGLGRIAAAIKGVDGIGLSNAKIRLYVRETQSKWRDMGAARLTIMPSTPEESTRPETPIGEQSDALDATEAGEGSPPGSGSATPRRGVEIEKRILVRGKTRDEVLLDVCLPESSFERVARTGIAVSVWEETEGGAMPKKGGVTGGFSRIYMIQMKSEAEAAYTFGLVGKLRY</sequence>
<reference evidence="1 2" key="1">
    <citation type="journal article" date="2023" name="ACS Omega">
        <title>Identification of the Neoaspergillic Acid Biosynthesis Gene Cluster by Establishing an In Vitro CRISPR-Ribonucleoprotein Genetic System in Aspergillus melleus.</title>
        <authorList>
            <person name="Yuan B."/>
            <person name="Grau M.F."/>
            <person name="Murata R.M."/>
            <person name="Torok T."/>
            <person name="Venkateswaran K."/>
            <person name="Stajich J.E."/>
            <person name="Wang C.C.C."/>
        </authorList>
    </citation>
    <scope>NUCLEOTIDE SEQUENCE [LARGE SCALE GENOMIC DNA]</scope>
    <source>
        <strain evidence="1 2">IMV 1140</strain>
    </source>
</reference>
<protein>
    <submittedName>
        <fullName evidence="1">Uncharacterized protein</fullName>
    </submittedName>
</protein>
<keyword evidence="2" id="KW-1185">Reference proteome</keyword>
<evidence type="ECO:0000313" key="1">
    <source>
        <dbReference type="EMBL" id="KAK1144712.1"/>
    </source>
</evidence>
<evidence type="ECO:0000313" key="2">
    <source>
        <dbReference type="Proteomes" id="UP001177260"/>
    </source>
</evidence>
<proteinExistence type="predicted"/>